<dbReference type="STRING" id="195883.A0A482WFH6"/>
<dbReference type="AlphaFoldDB" id="A0A482WFH6"/>
<dbReference type="Gene3D" id="1.25.10.10">
    <property type="entry name" value="Leucine-rich Repeat Variant"/>
    <property type="match status" value="1"/>
</dbReference>
<keyword evidence="2" id="KW-1185">Reference proteome</keyword>
<dbReference type="InParanoid" id="A0A482WFH6"/>
<accession>A0A482WFH6</accession>
<evidence type="ECO:0000313" key="2">
    <source>
        <dbReference type="Proteomes" id="UP000291343"/>
    </source>
</evidence>
<comment type="caution">
    <text evidence="1">The sequence shown here is derived from an EMBL/GenBank/DDBJ whole genome shotgun (WGS) entry which is preliminary data.</text>
</comment>
<dbReference type="InterPro" id="IPR016024">
    <property type="entry name" value="ARM-type_fold"/>
</dbReference>
<dbReference type="OrthoDB" id="201709at2759"/>
<dbReference type="SMR" id="A0A482WFH6"/>
<dbReference type="InterPro" id="IPR011989">
    <property type="entry name" value="ARM-like"/>
</dbReference>
<evidence type="ECO:0008006" key="3">
    <source>
        <dbReference type="Google" id="ProtNLM"/>
    </source>
</evidence>
<dbReference type="InterPro" id="IPR000225">
    <property type="entry name" value="Armadillo"/>
</dbReference>
<name>A0A482WFH6_LAOST</name>
<sequence length="192" mass="21491">MFSTFKSLKQRTSKNKPERKEFLKLLVHEFNNTPSQEMKQQTLANLANFAYDPINYGYLKENSILNVFMDTLNDGDPILVRFAAAGLCNIVLDPETKDYVIANGGIEAISRCLSSKDEQTVESCITALMYLVTNESKAAITSAEVIQCMLLFADSTNVRLSNLAKIFLEDYCTPQQIDAVKNSVQFIPLPTT</sequence>
<dbReference type="EMBL" id="QKKF02037370">
    <property type="protein sequence ID" value="RZF32254.1"/>
    <property type="molecule type" value="Genomic_DNA"/>
</dbReference>
<evidence type="ECO:0000313" key="1">
    <source>
        <dbReference type="EMBL" id="RZF32254.1"/>
    </source>
</evidence>
<proteinExistence type="predicted"/>
<dbReference type="PANTHER" id="PTHR46263:SF1">
    <property type="entry name" value="ARMADILLO REPEAT-CONTAINING PROTEIN 7"/>
    <property type="match status" value="1"/>
</dbReference>
<dbReference type="SMART" id="SM00185">
    <property type="entry name" value="ARM"/>
    <property type="match status" value="2"/>
</dbReference>
<reference evidence="1 2" key="1">
    <citation type="journal article" date="2017" name="Gigascience">
        <title>Genome sequence of the small brown planthopper, Laodelphax striatellus.</title>
        <authorList>
            <person name="Zhu J."/>
            <person name="Jiang F."/>
            <person name="Wang X."/>
            <person name="Yang P."/>
            <person name="Bao Y."/>
            <person name="Zhao W."/>
            <person name="Wang W."/>
            <person name="Lu H."/>
            <person name="Wang Q."/>
            <person name="Cui N."/>
            <person name="Li J."/>
            <person name="Chen X."/>
            <person name="Luo L."/>
            <person name="Yu J."/>
            <person name="Kang L."/>
            <person name="Cui F."/>
        </authorList>
    </citation>
    <scope>NUCLEOTIDE SEQUENCE [LARGE SCALE GENOMIC DNA]</scope>
    <source>
        <strain evidence="1">Lst14</strain>
    </source>
</reference>
<organism evidence="1 2">
    <name type="scientific">Laodelphax striatellus</name>
    <name type="common">Small brown planthopper</name>
    <name type="synonym">Delphax striatella</name>
    <dbReference type="NCBI Taxonomy" id="195883"/>
    <lineage>
        <taxon>Eukaryota</taxon>
        <taxon>Metazoa</taxon>
        <taxon>Ecdysozoa</taxon>
        <taxon>Arthropoda</taxon>
        <taxon>Hexapoda</taxon>
        <taxon>Insecta</taxon>
        <taxon>Pterygota</taxon>
        <taxon>Neoptera</taxon>
        <taxon>Paraneoptera</taxon>
        <taxon>Hemiptera</taxon>
        <taxon>Auchenorrhyncha</taxon>
        <taxon>Fulgoroidea</taxon>
        <taxon>Delphacidae</taxon>
        <taxon>Criomorphinae</taxon>
        <taxon>Laodelphax</taxon>
    </lineage>
</organism>
<dbReference type="PANTHER" id="PTHR46263">
    <property type="entry name" value="ARMADILLO REPEAT-CONTAINING PROTEIN 7"/>
    <property type="match status" value="1"/>
</dbReference>
<dbReference type="Proteomes" id="UP000291343">
    <property type="component" value="Unassembled WGS sequence"/>
</dbReference>
<gene>
    <name evidence="1" type="ORF">LSTR_LSTR009483</name>
</gene>
<dbReference type="SUPFAM" id="SSF48371">
    <property type="entry name" value="ARM repeat"/>
    <property type="match status" value="1"/>
</dbReference>
<protein>
    <recommendedName>
        <fullName evidence="3">Armadillo repeat-containing domain-containing protein</fullName>
    </recommendedName>
</protein>
<dbReference type="Pfam" id="PF00514">
    <property type="entry name" value="Arm"/>
    <property type="match status" value="1"/>
</dbReference>
<dbReference type="InterPro" id="IPR042462">
    <property type="entry name" value="ARMC7"/>
</dbReference>